<keyword evidence="2" id="KW-1185">Reference proteome</keyword>
<comment type="caution">
    <text evidence="1">The sequence shown here is derived from an EMBL/GenBank/DDBJ whole genome shotgun (WGS) entry which is preliminary data.</text>
</comment>
<dbReference type="EMBL" id="JAHIBW010000025">
    <property type="protein sequence ID" value="KAG7297880.1"/>
    <property type="molecule type" value="Genomic_DNA"/>
</dbReference>
<gene>
    <name evidence="1" type="ORF">JYU34_018635</name>
</gene>
<evidence type="ECO:0000313" key="2">
    <source>
        <dbReference type="Proteomes" id="UP000823941"/>
    </source>
</evidence>
<sequence>MLTVSGSTLETKIWYAYDAGAAASFGDALFQWKSRCWFRYRWNGFDALTFSLEFVWTPLEIPEGYQAQETLCFTVSPAHINKESP</sequence>
<protein>
    <submittedName>
        <fullName evidence="1">Uncharacterized protein</fullName>
    </submittedName>
</protein>
<reference evidence="1 2" key="1">
    <citation type="submission" date="2021-06" db="EMBL/GenBank/DDBJ databases">
        <title>A haploid diamondback moth (Plutella xylostella L.) genome assembly resolves 31 chromosomes and identifies a diamide resistance mutation.</title>
        <authorList>
            <person name="Ward C.M."/>
            <person name="Perry K.D."/>
            <person name="Baker G."/>
            <person name="Powis K."/>
            <person name="Heckel D.G."/>
            <person name="Baxter S.W."/>
        </authorList>
    </citation>
    <scope>NUCLEOTIDE SEQUENCE [LARGE SCALE GENOMIC DNA]</scope>
    <source>
        <strain evidence="1 2">LV</strain>
        <tissue evidence="1">Single pupa</tissue>
    </source>
</reference>
<proteinExistence type="predicted"/>
<evidence type="ECO:0000313" key="1">
    <source>
        <dbReference type="EMBL" id="KAG7297880.1"/>
    </source>
</evidence>
<organism evidence="1 2">
    <name type="scientific">Plutella xylostella</name>
    <name type="common">Diamondback moth</name>
    <name type="synonym">Plutella maculipennis</name>
    <dbReference type="NCBI Taxonomy" id="51655"/>
    <lineage>
        <taxon>Eukaryota</taxon>
        <taxon>Metazoa</taxon>
        <taxon>Ecdysozoa</taxon>
        <taxon>Arthropoda</taxon>
        <taxon>Hexapoda</taxon>
        <taxon>Insecta</taxon>
        <taxon>Pterygota</taxon>
        <taxon>Neoptera</taxon>
        <taxon>Endopterygota</taxon>
        <taxon>Lepidoptera</taxon>
        <taxon>Glossata</taxon>
        <taxon>Ditrysia</taxon>
        <taxon>Yponomeutoidea</taxon>
        <taxon>Plutellidae</taxon>
        <taxon>Plutella</taxon>
    </lineage>
</organism>
<accession>A0ABQ7PY21</accession>
<name>A0ABQ7PY21_PLUXY</name>
<dbReference type="Proteomes" id="UP000823941">
    <property type="component" value="Chromosome 25"/>
</dbReference>